<evidence type="ECO:0000256" key="4">
    <source>
        <dbReference type="ARBA" id="ARBA00022989"/>
    </source>
</evidence>
<evidence type="ECO:0000313" key="7">
    <source>
        <dbReference type="EMBL" id="GAA0817784.1"/>
    </source>
</evidence>
<comment type="similarity">
    <text evidence="2 6">Belongs to the SURF1 family.</text>
</comment>
<keyword evidence="8" id="KW-1185">Reference proteome</keyword>
<keyword evidence="5 6" id="KW-0472">Membrane</keyword>
<dbReference type="InterPro" id="IPR045214">
    <property type="entry name" value="Surf1/Surf4"/>
</dbReference>
<accession>A0ABN1L7Z8</accession>
<dbReference type="InterPro" id="IPR002994">
    <property type="entry name" value="Surf1/Shy1"/>
</dbReference>
<keyword evidence="3 6" id="KW-0812">Transmembrane</keyword>
<evidence type="ECO:0000256" key="3">
    <source>
        <dbReference type="ARBA" id="ARBA00022692"/>
    </source>
</evidence>
<comment type="subcellular location">
    <subcellularLocation>
        <location evidence="6">Cell membrane</location>
        <topology evidence="6">Multi-pass membrane protein</topology>
    </subcellularLocation>
    <subcellularLocation>
        <location evidence="1">Membrane</location>
    </subcellularLocation>
</comment>
<organism evidence="7 8">
    <name type="scientific">Colwellia asteriadis</name>
    <dbReference type="NCBI Taxonomy" id="517723"/>
    <lineage>
        <taxon>Bacteria</taxon>
        <taxon>Pseudomonadati</taxon>
        <taxon>Pseudomonadota</taxon>
        <taxon>Gammaproteobacteria</taxon>
        <taxon>Alteromonadales</taxon>
        <taxon>Colwelliaceae</taxon>
        <taxon>Colwellia</taxon>
    </lineage>
</organism>
<feature type="transmembrane region" description="Helical" evidence="6">
    <location>
        <begin position="6"/>
        <end position="25"/>
    </location>
</feature>
<comment type="caution">
    <text evidence="7">The sequence shown here is derived from an EMBL/GenBank/DDBJ whole genome shotgun (WGS) entry which is preliminary data.</text>
</comment>
<dbReference type="Pfam" id="PF02104">
    <property type="entry name" value="SURF1"/>
    <property type="match status" value="1"/>
</dbReference>
<keyword evidence="4 6" id="KW-1133">Transmembrane helix</keyword>
<dbReference type="PANTHER" id="PTHR23427">
    <property type="entry name" value="SURFEIT LOCUS PROTEIN"/>
    <property type="match status" value="1"/>
</dbReference>
<dbReference type="Proteomes" id="UP001500021">
    <property type="component" value="Unassembled WGS sequence"/>
</dbReference>
<evidence type="ECO:0000313" key="8">
    <source>
        <dbReference type="Proteomes" id="UP001500021"/>
    </source>
</evidence>
<feature type="transmembrane region" description="Helical" evidence="6">
    <location>
        <begin position="204"/>
        <end position="225"/>
    </location>
</feature>
<evidence type="ECO:0000256" key="6">
    <source>
        <dbReference type="RuleBase" id="RU363076"/>
    </source>
</evidence>
<reference evidence="7 8" key="1">
    <citation type="journal article" date="2019" name="Int. J. Syst. Evol. Microbiol.">
        <title>The Global Catalogue of Microorganisms (GCM) 10K type strain sequencing project: providing services to taxonomists for standard genome sequencing and annotation.</title>
        <authorList>
            <consortium name="The Broad Institute Genomics Platform"/>
            <consortium name="The Broad Institute Genome Sequencing Center for Infectious Disease"/>
            <person name="Wu L."/>
            <person name="Ma J."/>
        </authorList>
    </citation>
    <scope>NUCLEOTIDE SEQUENCE [LARGE SCALE GENOMIC DNA]</scope>
    <source>
        <strain evidence="7 8">JCM 15608</strain>
    </source>
</reference>
<dbReference type="CDD" id="cd06662">
    <property type="entry name" value="SURF1"/>
    <property type="match status" value="1"/>
</dbReference>
<name>A0ABN1L7Z8_9GAMM</name>
<protein>
    <recommendedName>
        <fullName evidence="6">SURF1-like protein</fullName>
    </recommendedName>
</protein>
<gene>
    <name evidence="7" type="ORF">GCM10009111_19510</name>
</gene>
<keyword evidence="6" id="KW-1003">Cell membrane</keyword>
<evidence type="ECO:0000256" key="2">
    <source>
        <dbReference type="ARBA" id="ARBA00007165"/>
    </source>
</evidence>
<dbReference type="EMBL" id="BAAAFA010000006">
    <property type="protein sequence ID" value="GAA0817784.1"/>
    <property type="molecule type" value="Genomic_DNA"/>
</dbReference>
<evidence type="ECO:0000256" key="5">
    <source>
        <dbReference type="ARBA" id="ARBA00023136"/>
    </source>
</evidence>
<sequence length="262" mass="30052">MTTLLWLIFTLVVFSILVRLSIWQYDRGQQKEQRLMRITQLSQNAPLSLTQLLALPASENLNDYPVSITGTFDNHVLFLLDNQVENGTLGYRVLQLLRSENVSALINLGWVKGSINRQELPDIQAITGQYQFTGHVRLVETGIMLQAQHFTEASWPLRIQQIELNKFSTLLSEPLLPFVIYVDAQEKLGYLKNWQAVVMPPAKHFGYSVQWAGLAVTWLLLMLWLKFSRTNHTNPKTVTKALKNNSPTKHAYNKNNEAIKYD</sequence>
<evidence type="ECO:0000256" key="1">
    <source>
        <dbReference type="ARBA" id="ARBA00004370"/>
    </source>
</evidence>
<dbReference type="RefSeq" id="WP_343817284.1">
    <property type="nucleotide sequence ID" value="NZ_BAAAFA010000006.1"/>
</dbReference>
<dbReference type="PANTHER" id="PTHR23427:SF2">
    <property type="entry name" value="SURFEIT LOCUS PROTEIN 1"/>
    <property type="match status" value="1"/>
</dbReference>
<dbReference type="PROSITE" id="PS50895">
    <property type="entry name" value="SURF1"/>
    <property type="match status" value="1"/>
</dbReference>
<proteinExistence type="inferred from homology"/>